<evidence type="ECO:0000313" key="3">
    <source>
        <dbReference type="Proteomes" id="UP000772434"/>
    </source>
</evidence>
<gene>
    <name evidence="2" type="ORF">BDP27DRAFT_313409</name>
</gene>
<accession>A0A9P5U0Z2</accession>
<dbReference type="Proteomes" id="UP000772434">
    <property type="component" value="Unassembled WGS sequence"/>
</dbReference>
<keyword evidence="3" id="KW-1185">Reference proteome</keyword>
<evidence type="ECO:0000256" key="1">
    <source>
        <dbReference type="SAM" id="Phobius"/>
    </source>
</evidence>
<feature type="transmembrane region" description="Helical" evidence="1">
    <location>
        <begin position="147"/>
        <end position="170"/>
    </location>
</feature>
<organism evidence="2 3">
    <name type="scientific">Rhodocollybia butyracea</name>
    <dbReference type="NCBI Taxonomy" id="206335"/>
    <lineage>
        <taxon>Eukaryota</taxon>
        <taxon>Fungi</taxon>
        <taxon>Dikarya</taxon>
        <taxon>Basidiomycota</taxon>
        <taxon>Agaricomycotina</taxon>
        <taxon>Agaricomycetes</taxon>
        <taxon>Agaricomycetidae</taxon>
        <taxon>Agaricales</taxon>
        <taxon>Marasmiineae</taxon>
        <taxon>Omphalotaceae</taxon>
        <taxon>Rhodocollybia</taxon>
    </lineage>
</organism>
<dbReference type="OrthoDB" id="3357408at2759"/>
<dbReference type="AlphaFoldDB" id="A0A9P5U0Z2"/>
<proteinExistence type="predicted"/>
<comment type="caution">
    <text evidence="2">The sequence shown here is derived from an EMBL/GenBank/DDBJ whole genome shotgun (WGS) entry which is preliminary data.</text>
</comment>
<evidence type="ECO:0000313" key="2">
    <source>
        <dbReference type="EMBL" id="KAF9061834.1"/>
    </source>
</evidence>
<keyword evidence="1" id="KW-0812">Transmembrane</keyword>
<reference evidence="2" key="1">
    <citation type="submission" date="2020-11" db="EMBL/GenBank/DDBJ databases">
        <authorList>
            <consortium name="DOE Joint Genome Institute"/>
            <person name="Ahrendt S."/>
            <person name="Riley R."/>
            <person name="Andreopoulos W."/>
            <person name="Labutti K."/>
            <person name="Pangilinan J."/>
            <person name="Ruiz-Duenas F.J."/>
            <person name="Barrasa J.M."/>
            <person name="Sanchez-Garcia M."/>
            <person name="Camarero S."/>
            <person name="Miyauchi S."/>
            <person name="Serrano A."/>
            <person name="Linde D."/>
            <person name="Babiker R."/>
            <person name="Drula E."/>
            <person name="Ayuso-Fernandez I."/>
            <person name="Pacheco R."/>
            <person name="Padilla G."/>
            <person name="Ferreira P."/>
            <person name="Barriuso J."/>
            <person name="Kellner H."/>
            <person name="Castanera R."/>
            <person name="Alfaro M."/>
            <person name="Ramirez L."/>
            <person name="Pisabarro A.G."/>
            <person name="Kuo A."/>
            <person name="Tritt A."/>
            <person name="Lipzen A."/>
            <person name="He G."/>
            <person name="Yan M."/>
            <person name="Ng V."/>
            <person name="Cullen D."/>
            <person name="Martin F."/>
            <person name="Rosso M.-N."/>
            <person name="Henrissat B."/>
            <person name="Hibbett D."/>
            <person name="Martinez A.T."/>
            <person name="Grigoriev I.V."/>
        </authorList>
    </citation>
    <scope>NUCLEOTIDE SEQUENCE</scope>
    <source>
        <strain evidence="2">AH 40177</strain>
    </source>
</reference>
<protein>
    <submittedName>
        <fullName evidence="2">Uncharacterized protein</fullName>
    </submittedName>
</protein>
<feature type="transmembrane region" description="Helical" evidence="1">
    <location>
        <begin position="217"/>
        <end position="242"/>
    </location>
</feature>
<name>A0A9P5U0Z2_9AGAR</name>
<sequence>MMLCTQVIRDVTCLTSAQFQFFLLVLLPVALELFLYGIFLSIFGLSIYVFRQKLRPGKLYVMATLLFFALATSSVIIDLLSKHNAFLEFIGSSPALNFNEELLDQYRESLHTEGFSFATKSIFFVTSALEDLLLLHRCCCLWNARKIVIIPLALTVLGIIPLGIFLQFGFGKSNSLFIVYVVVGIFKELILTGMLASRLWWLNRQAEKLLGKNSRNVITNLTQIFLESGMLLLLFLGVALAMNEVISQFGLTNSMPQGEPGIESMCSFTQVTAIVSTLILVRIGLGVDVQPSEGKHRTNMDPNTAVESLAPDLEQAIINVEDSNSVTPHPFLLKYHDLSSGATFMPAGSATVRPFSLKYQAPSPLPEPGRIIGRLIRPFSLKYIIPPNSQALSEDIADVHPISDDHSLDFESDLPRYQALNEVAASTC</sequence>
<feature type="transmembrane region" description="Helical" evidence="1">
    <location>
        <begin position="176"/>
        <end position="196"/>
    </location>
</feature>
<dbReference type="EMBL" id="JADNRY010000189">
    <property type="protein sequence ID" value="KAF9061834.1"/>
    <property type="molecule type" value="Genomic_DNA"/>
</dbReference>
<keyword evidence="1" id="KW-1133">Transmembrane helix</keyword>
<feature type="transmembrane region" description="Helical" evidence="1">
    <location>
        <begin position="59"/>
        <end position="77"/>
    </location>
</feature>
<keyword evidence="1" id="KW-0472">Membrane</keyword>